<dbReference type="RefSeq" id="WP_175373568.1">
    <property type="nucleotide sequence ID" value="NZ_JABWCS010000218.1"/>
</dbReference>
<evidence type="ECO:0000256" key="5">
    <source>
        <dbReference type="SAM" id="MobiDB-lite"/>
    </source>
</evidence>
<name>A0A850EUG2_9BACL</name>
<proteinExistence type="inferred from homology"/>
<dbReference type="Gene3D" id="3.40.50.1980">
    <property type="entry name" value="Nitrogenase molybdenum iron protein domain"/>
    <property type="match status" value="2"/>
</dbReference>
<evidence type="ECO:0000313" key="9">
    <source>
        <dbReference type="Proteomes" id="UP000564806"/>
    </source>
</evidence>
<protein>
    <submittedName>
        <fullName evidence="8">ABC transporter substrate-binding protein</fullName>
    </submittedName>
</protein>
<dbReference type="Proteomes" id="UP000564806">
    <property type="component" value="Unassembled WGS sequence"/>
</dbReference>
<dbReference type="Pfam" id="PF01497">
    <property type="entry name" value="Peripla_BP_2"/>
    <property type="match status" value="1"/>
</dbReference>
<comment type="similarity">
    <text evidence="2">Belongs to the bacterial solute-binding protein 8 family.</text>
</comment>
<evidence type="ECO:0000313" key="8">
    <source>
        <dbReference type="EMBL" id="NUU63137.1"/>
    </source>
</evidence>
<feature type="signal peptide" evidence="6">
    <location>
        <begin position="1"/>
        <end position="24"/>
    </location>
</feature>
<accession>A0A850EUG2</accession>
<comment type="caution">
    <text evidence="8">The sequence shown here is derived from an EMBL/GenBank/DDBJ whole genome shotgun (WGS) entry which is preliminary data.</text>
</comment>
<gene>
    <name evidence="8" type="ORF">HPT30_22555</name>
</gene>
<dbReference type="InterPro" id="IPR051313">
    <property type="entry name" value="Bact_iron-sidero_bind"/>
</dbReference>
<evidence type="ECO:0000256" key="6">
    <source>
        <dbReference type="SAM" id="SignalP"/>
    </source>
</evidence>
<evidence type="ECO:0000256" key="3">
    <source>
        <dbReference type="ARBA" id="ARBA00022448"/>
    </source>
</evidence>
<dbReference type="SUPFAM" id="SSF53807">
    <property type="entry name" value="Helical backbone' metal receptor"/>
    <property type="match status" value="1"/>
</dbReference>
<sequence>MHRHRNFLLLATLMLVLSVLSACGNSNSAAPANEPAATTAPSESSAETSDSAATINYTDSLGREVVIPAHPQRIITTQYLPEMIAAGTKPIGAVTHLLNNFVSIKDQIGGIEDVGPANAINMEKVLSLQPDLIIATEMDKDKIDDLNKIAPTVAVQWVGNDAFKHFTDVAAVLGKSAEADQWIADFNKKSEQARQDLAASVQEGETFGAVVIGGYEKGQLRVYGPGNVGYTLYDTLHFKMTDFVKHEWETKDHELGLKISLEKLPEYASADRLFVVKFDNDPDFLHEVENSRLWNNLPAVKNNKVYVVDESLWFSYDVMSLKAQLDNAVELLKK</sequence>
<comment type="subcellular location">
    <subcellularLocation>
        <location evidence="1">Cell envelope</location>
    </subcellularLocation>
</comment>
<feature type="domain" description="Fe/B12 periplasmic-binding" evidence="7">
    <location>
        <begin position="63"/>
        <end position="334"/>
    </location>
</feature>
<organism evidence="8 9">
    <name type="scientific">Paenibacillus agri</name>
    <dbReference type="NCBI Taxonomy" id="2744309"/>
    <lineage>
        <taxon>Bacteria</taxon>
        <taxon>Bacillati</taxon>
        <taxon>Bacillota</taxon>
        <taxon>Bacilli</taxon>
        <taxon>Bacillales</taxon>
        <taxon>Paenibacillaceae</taxon>
        <taxon>Paenibacillus</taxon>
    </lineage>
</organism>
<feature type="chain" id="PRO_5038337769" evidence="6">
    <location>
        <begin position="25"/>
        <end position="334"/>
    </location>
</feature>
<dbReference type="AlphaFoldDB" id="A0A850EUG2"/>
<feature type="region of interest" description="Disordered" evidence="5">
    <location>
        <begin position="28"/>
        <end position="50"/>
    </location>
</feature>
<dbReference type="PANTHER" id="PTHR30532">
    <property type="entry name" value="IRON III DICITRATE-BINDING PERIPLASMIC PROTEIN"/>
    <property type="match status" value="1"/>
</dbReference>
<reference evidence="8" key="1">
    <citation type="submission" date="2020-06" db="EMBL/GenBank/DDBJ databases">
        <title>Paenibacillus sp. nov., isolated from soil.</title>
        <authorList>
            <person name="Seo Y.L."/>
        </authorList>
    </citation>
    <scope>NUCLEOTIDE SEQUENCE [LARGE SCALE GENOMIC DNA]</scope>
    <source>
        <strain evidence="8">JW14</strain>
    </source>
</reference>
<evidence type="ECO:0000256" key="1">
    <source>
        <dbReference type="ARBA" id="ARBA00004196"/>
    </source>
</evidence>
<keyword evidence="3" id="KW-0813">Transport</keyword>
<dbReference type="GO" id="GO:0030288">
    <property type="term" value="C:outer membrane-bounded periplasmic space"/>
    <property type="evidence" value="ECO:0007669"/>
    <property type="project" value="TreeGrafter"/>
</dbReference>
<dbReference type="PANTHER" id="PTHR30532:SF26">
    <property type="entry name" value="IRON(3+)-HYDROXAMATE-BINDING PROTEIN FHUD"/>
    <property type="match status" value="1"/>
</dbReference>
<dbReference type="InterPro" id="IPR002491">
    <property type="entry name" value="ABC_transptr_periplasmic_BD"/>
</dbReference>
<dbReference type="PROSITE" id="PS50983">
    <property type="entry name" value="FE_B12_PBP"/>
    <property type="match status" value="1"/>
</dbReference>
<evidence type="ECO:0000256" key="4">
    <source>
        <dbReference type="ARBA" id="ARBA00022729"/>
    </source>
</evidence>
<keyword evidence="4 6" id="KW-0732">Signal</keyword>
<keyword evidence="9" id="KW-1185">Reference proteome</keyword>
<dbReference type="GO" id="GO:1901678">
    <property type="term" value="P:iron coordination entity transport"/>
    <property type="evidence" value="ECO:0007669"/>
    <property type="project" value="UniProtKB-ARBA"/>
</dbReference>
<dbReference type="PROSITE" id="PS51257">
    <property type="entry name" value="PROKAR_LIPOPROTEIN"/>
    <property type="match status" value="1"/>
</dbReference>
<evidence type="ECO:0000259" key="7">
    <source>
        <dbReference type="PROSITE" id="PS50983"/>
    </source>
</evidence>
<dbReference type="EMBL" id="JABWCS010000218">
    <property type="protein sequence ID" value="NUU63137.1"/>
    <property type="molecule type" value="Genomic_DNA"/>
</dbReference>
<evidence type="ECO:0000256" key="2">
    <source>
        <dbReference type="ARBA" id="ARBA00008814"/>
    </source>
</evidence>